<proteinExistence type="predicted"/>
<evidence type="ECO:0000256" key="2">
    <source>
        <dbReference type="ARBA" id="ARBA00022679"/>
    </source>
</evidence>
<comment type="caution">
    <text evidence="3">The sequence shown here is derived from an EMBL/GenBank/DDBJ whole genome shotgun (WGS) entry which is preliminary data.</text>
</comment>
<dbReference type="InterPro" id="IPR002201">
    <property type="entry name" value="Glyco_trans_9"/>
</dbReference>
<dbReference type="PANTHER" id="PTHR30160">
    <property type="entry name" value="TETRAACYLDISACCHARIDE 4'-KINASE-RELATED"/>
    <property type="match status" value="1"/>
</dbReference>
<dbReference type="GO" id="GO:0009244">
    <property type="term" value="P:lipopolysaccharide core region biosynthetic process"/>
    <property type="evidence" value="ECO:0007669"/>
    <property type="project" value="TreeGrafter"/>
</dbReference>
<name>A0A940IF10_9BACT</name>
<gene>
    <name evidence="3" type="ORF">IAC51_05705</name>
</gene>
<reference evidence="3" key="2">
    <citation type="journal article" date="2021" name="PeerJ">
        <title>Extensive microbial diversity within the chicken gut microbiome revealed by metagenomics and culture.</title>
        <authorList>
            <person name="Gilroy R."/>
            <person name="Ravi A."/>
            <person name="Getino M."/>
            <person name="Pursley I."/>
            <person name="Horton D.L."/>
            <person name="Alikhan N.F."/>
            <person name="Baker D."/>
            <person name="Gharbi K."/>
            <person name="Hall N."/>
            <person name="Watson M."/>
            <person name="Adriaenssens E.M."/>
            <person name="Foster-Nyarko E."/>
            <person name="Jarju S."/>
            <person name="Secka A."/>
            <person name="Antonio M."/>
            <person name="Oren A."/>
            <person name="Chaudhuri R.R."/>
            <person name="La Ragione R."/>
            <person name="Hildebrand F."/>
            <person name="Pallen M.J."/>
        </authorList>
    </citation>
    <scope>NUCLEOTIDE SEQUENCE</scope>
    <source>
        <strain evidence="3">3924</strain>
    </source>
</reference>
<keyword evidence="1" id="KW-0328">Glycosyltransferase</keyword>
<dbReference type="SUPFAM" id="SSF53756">
    <property type="entry name" value="UDP-Glycosyltransferase/glycogen phosphorylase"/>
    <property type="match status" value="1"/>
</dbReference>
<sequence>MKGRSGGVRMLVMRFSALGDVAMTVPVVWSAARQYPDVEFIVLSRGNMAQVFSLMPDNVSFVEADFKGRHKGIIGLCRLLDELRSYRVNRVADLHGVLRSHFLRVAYALRGVRCAVIDKGRREKRYLVKSGYGKCGPLRNSLNRYEDVFSMLGFPVRTDFPGFSFTESQIRDAGVELPSGSVNIGIAPFAKHPGKAYPMEKVAMLVRELLERGDGVRVYLFGAGEEEKKVCERMEREGAGCVISLVGKYTIVQELMLMSRLDAMLTMDSANMHLAALTGVKVLTVWMATHPYAGFLGYGVDEELVIQRPLPCRPCSVFGNRPCRYGDYPCKDIPPSQVAKRIFDAVGGEEKHGVSGEQYADRQRQP</sequence>
<dbReference type="Proteomes" id="UP000712007">
    <property type="component" value="Unassembled WGS sequence"/>
</dbReference>
<keyword evidence="2" id="KW-0808">Transferase</keyword>
<dbReference type="GO" id="GO:0008713">
    <property type="term" value="F:ADP-heptose-lipopolysaccharide heptosyltransferase activity"/>
    <property type="evidence" value="ECO:0007669"/>
    <property type="project" value="TreeGrafter"/>
</dbReference>
<dbReference type="Pfam" id="PF01075">
    <property type="entry name" value="Glyco_transf_9"/>
    <property type="match status" value="1"/>
</dbReference>
<dbReference type="CDD" id="cd03789">
    <property type="entry name" value="GT9_LPS_heptosyltransferase"/>
    <property type="match status" value="1"/>
</dbReference>
<dbReference type="AlphaFoldDB" id="A0A940IF10"/>
<accession>A0A940IF10</accession>
<dbReference type="Gene3D" id="3.40.50.2000">
    <property type="entry name" value="Glycogen Phosphorylase B"/>
    <property type="match status" value="2"/>
</dbReference>
<evidence type="ECO:0000313" key="4">
    <source>
        <dbReference type="Proteomes" id="UP000712007"/>
    </source>
</evidence>
<dbReference type="EMBL" id="JADIMV010000099">
    <property type="protein sequence ID" value="MBO8440130.1"/>
    <property type="molecule type" value="Genomic_DNA"/>
</dbReference>
<dbReference type="GO" id="GO:0005829">
    <property type="term" value="C:cytosol"/>
    <property type="evidence" value="ECO:0007669"/>
    <property type="project" value="TreeGrafter"/>
</dbReference>
<dbReference type="PANTHER" id="PTHR30160:SF22">
    <property type="entry name" value="LIPOPOLYSACCHARIDE CORE BIOSYNTHESIS PROTEIN"/>
    <property type="match status" value="1"/>
</dbReference>
<dbReference type="InterPro" id="IPR051199">
    <property type="entry name" value="LPS_LOS_Heptosyltrfase"/>
</dbReference>
<organism evidence="3 4">
    <name type="scientific">Candidatus Aphodosoma intestinipullorum</name>
    <dbReference type="NCBI Taxonomy" id="2840674"/>
    <lineage>
        <taxon>Bacteria</taxon>
        <taxon>Pseudomonadati</taxon>
        <taxon>Bacteroidota</taxon>
        <taxon>Bacteroidia</taxon>
        <taxon>Bacteroidales</taxon>
        <taxon>Candidatus Aphodosoma</taxon>
    </lineage>
</organism>
<reference evidence="3" key="1">
    <citation type="submission" date="2020-10" db="EMBL/GenBank/DDBJ databases">
        <authorList>
            <person name="Gilroy R."/>
        </authorList>
    </citation>
    <scope>NUCLEOTIDE SEQUENCE</scope>
    <source>
        <strain evidence="3">3924</strain>
    </source>
</reference>
<protein>
    <submittedName>
        <fullName evidence="3">Glycosyltransferase family 9 protein</fullName>
    </submittedName>
</protein>
<evidence type="ECO:0000256" key="1">
    <source>
        <dbReference type="ARBA" id="ARBA00022676"/>
    </source>
</evidence>
<evidence type="ECO:0000313" key="3">
    <source>
        <dbReference type="EMBL" id="MBO8440130.1"/>
    </source>
</evidence>